<keyword evidence="5 9" id="KW-0418">Kinase</keyword>
<dbReference type="AlphaFoldDB" id="E3FWJ8"/>
<protein>
    <recommendedName>
        <fullName evidence="1">non-specific serine/threonine protein kinase</fullName>
        <ecNumber evidence="1">2.7.11.1</ecNumber>
    </recommendedName>
</protein>
<dbReference type="GO" id="GO:0005524">
    <property type="term" value="F:ATP binding"/>
    <property type="evidence" value="ECO:0007669"/>
    <property type="project" value="UniProtKB-KW"/>
</dbReference>
<dbReference type="CDD" id="cd14014">
    <property type="entry name" value="STKc_PknB_like"/>
    <property type="match status" value="1"/>
</dbReference>
<evidence type="ECO:0000256" key="7">
    <source>
        <dbReference type="SAM" id="MobiDB-lite"/>
    </source>
</evidence>
<dbReference type="PANTHER" id="PTHR43289">
    <property type="entry name" value="MITOGEN-ACTIVATED PROTEIN KINASE KINASE KINASE 20-RELATED"/>
    <property type="match status" value="1"/>
</dbReference>
<dbReference type="eggNOG" id="COG0515">
    <property type="taxonomic scope" value="Bacteria"/>
</dbReference>
<organism evidence="9 10">
    <name type="scientific">Stigmatella aurantiaca (strain DW4/3-1)</name>
    <dbReference type="NCBI Taxonomy" id="378806"/>
    <lineage>
        <taxon>Bacteria</taxon>
        <taxon>Pseudomonadati</taxon>
        <taxon>Myxococcota</taxon>
        <taxon>Myxococcia</taxon>
        <taxon>Myxococcales</taxon>
        <taxon>Cystobacterineae</taxon>
        <taxon>Archangiaceae</taxon>
        <taxon>Stigmatella</taxon>
    </lineage>
</organism>
<keyword evidence="6" id="KW-0067">ATP-binding</keyword>
<dbReference type="InterPro" id="IPR008271">
    <property type="entry name" value="Ser/Thr_kinase_AS"/>
</dbReference>
<dbReference type="InterPro" id="IPR011009">
    <property type="entry name" value="Kinase-like_dom_sf"/>
</dbReference>
<dbReference type="Proteomes" id="UP000001351">
    <property type="component" value="Chromosome"/>
</dbReference>
<evidence type="ECO:0000256" key="1">
    <source>
        <dbReference type="ARBA" id="ARBA00012513"/>
    </source>
</evidence>
<evidence type="ECO:0000256" key="3">
    <source>
        <dbReference type="ARBA" id="ARBA00022679"/>
    </source>
</evidence>
<dbReference type="FunFam" id="1.10.510.10:FF:000021">
    <property type="entry name" value="Serine/threonine protein kinase"/>
    <property type="match status" value="1"/>
</dbReference>
<feature type="region of interest" description="Disordered" evidence="7">
    <location>
        <begin position="234"/>
        <end position="256"/>
    </location>
</feature>
<keyword evidence="10" id="KW-1185">Reference proteome</keyword>
<dbReference type="PROSITE" id="PS00108">
    <property type="entry name" value="PROTEIN_KINASE_ST"/>
    <property type="match status" value="1"/>
</dbReference>
<evidence type="ECO:0000313" key="10">
    <source>
        <dbReference type="Proteomes" id="UP000001351"/>
    </source>
</evidence>
<dbReference type="GO" id="GO:0004674">
    <property type="term" value="F:protein serine/threonine kinase activity"/>
    <property type="evidence" value="ECO:0007669"/>
    <property type="project" value="UniProtKB-KW"/>
</dbReference>
<dbReference type="EC" id="2.7.11.1" evidence="1"/>
<dbReference type="Gene3D" id="3.30.200.20">
    <property type="entry name" value="Phosphorylase Kinase, domain 1"/>
    <property type="match status" value="1"/>
</dbReference>
<dbReference type="PROSITE" id="PS50011">
    <property type="entry name" value="PROTEIN_KINASE_DOM"/>
    <property type="match status" value="1"/>
</dbReference>
<evidence type="ECO:0000256" key="5">
    <source>
        <dbReference type="ARBA" id="ARBA00022777"/>
    </source>
</evidence>
<dbReference type="Pfam" id="PF00069">
    <property type="entry name" value="Pkinase"/>
    <property type="match status" value="1"/>
</dbReference>
<proteinExistence type="predicted"/>
<dbReference type="EMBL" id="CP002271">
    <property type="protein sequence ID" value="ADO68511.1"/>
    <property type="molecule type" value="Genomic_DNA"/>
</dbReference>
<dbReference type="PANTHER" id="PTHR43289:SF6">
    <property type="entry name" value="SERINE_THREONINE-PROTEIN KINASE NEKL-3"/>
    <property type="match status" value="1"/>
</dbReference>
<keyword evidence="3" id="KW-0808">Transferase</keyword>
<dbReference type="SMART" id="SM00220">
    <property type="entry name" value="S_TKc"/>
    <property type="match status" value="1"/>
</dbReference>
<evidence type="ECO:0000256" key="6">
    <source>
        <dbReference type="ARBA" id="ARBA00022840"/>
    </source>
</evidence>
<reference evidence="9 10" key="1">
    <citation type="journal article" date="2011" name="Mol. Biol. Evol.">
        <title>Comparative genomic analysis of fruiting body formation in Myxococcales.</title>
        <authorList>
            <person name="Huntley S."/>
            <person name="Hamann N."/>
            <person name="Wegener-Feldbrugge S."/>
            <person name="Treuner-Lange A."/>
            <person name="Kube M."/>
            <person name="Reinhardt R."/>
            <person name="Klages S."/>
            <person name="Muller R."/>
            <person name="Ronning C.M."/>
            <person name="Nierman W.C."/>
            <person name="Sogaard-Andersen L."/>
        </authorList>
    </citation>
    <scope>NUCLEOTIDE SEQUENCE [LARGE SCALE GENOMIC DNA]</scope>
    <source>
        <strain evidence="9 10">DW4/3-1</strain>
    </source>
</reference>
<dbReference type="STRING" id="378806.STAUR_0707"/>
<keyword evidence="2 9" id="KW-0723">Serine/threonine-protein kinase</keyword>
<accession>E3FWJ8</accession>
<dbReference type="InterPro" id="IPR000719">
    <property type="entry name" value="Prot_kinase_dom"/>
</dbReference>
<evidence type="ECO:0000313" key="9">
    <source>
        <dbReference type="EMBL" id="ADO68511.1"/>
    </source>
</evidence>
<keyword evidence="4" id="KW-0547">Nucleotide-binding</keyword>
<dbReference type="KEGG" id="sur:STAUR_0707"/>
<dbReference type="Gene3D" id="1.10.510.10">
    <property type="entry name" value="Transferase(Phosphotransferase) domain 1"/>
    <property type="match status" value="1"/>
</dbReference>
<dbReference type="HOGENOM" id="CLU_000288_63_44_7"/>
<evidence type="ECO:0000256" key="4">
    <source>
        <dbReference type="ARBA" id="ARBA00022741"/>
    </source>
</evidence>
<dbReference type="SUPFAM" id="SSF56112">
    <property type="entry name" value="Protein kinase-like (PK-like)"/>
    <property type="match status" value="1"/>
</dbReference>
<evidence type="ECO:0000259" key="8">
    <source>
        <dbReference type="PROSITE" id="PS50011"/>
    </source>
</evidence>
<name>E3FWJ8_STIAD</name>
<gene>
    <name evidence="9" type="ordered locus">STAUR_0707</name>
</gene>
<sequence length="481" mass="52301">MTSGGEEALYGEELSPGALVGTWVVEHVHYRGPVSLLYRARDTRTGEAAALKVMHSRFTEAHTALRRFRQEATTLQRLHHPHIVEILGHGELADGRPFIAMEWLPGRDLAAELAARGPLSPKEALEILEQVGAALEAAHQAGVVHRDLKAQNVVCLRGGAEAVRVKLVDFGVAKDLSPQTPGISALTQTGAVLGTPLFMAPEQIRGEKPDTRTDLYALGLLLFYLVTGKPPFLGTTPHEVEEQHLHAPPPRPSERAPVPAALDAVVHRCLQKRREERYPHVAAMLEALRRAVRGGQGAVPTERTMALYAETSVEGEPDGAALERMDALLESASTTARDAGLEIRVDGASCVLAMAVLPEGETEEREARARLLASALALIRIAEALPSPPRVTLNVTVHVDATRRWREKSWSTPSGTGACCACRAGRRPLLAMRWSPPRRRCGGWRRTSSRSPCETWPGQAIAGSWACGEAQGLMPWRRSSR</sequence>
<feature type="domain" description="Protein kinase" evidence="8">
    <location>
        <begin position="23"/>
        <end position="289"/>
    </location>
</feature>
<dbReference type="RefSeq" id="WP_013374303.1">
    <property type="nucleotide sequence ID" value="NC_014623.1"/>
</dbReference>
<evidence type="ECO:0000256" key="2">
    <source>
        <dbReference type="ARBA" id="ARBA00022527"/>
    </source>
</evidence>